<gene>
    <name evidence="1" type="ORF">P691DRAFT_824264</name>
</gene>
<dbReference type="Proteomes" id="UP000807342">
    <property type="component" value="Unassembled WGS sequence"/>
</dbReference>
<keyword evidence="2" id="KW-1185">Reference proteome</keyword>
<proteinExistence type="predicted"/>
<dbReference type="Pfam" id="PF13350">
    <property type="entry name" value="Y_phosphatase3"/>
    <property type="match status" value="1"/>
</dbReference>
<dbReference type="SUPFAM" id="SSF52799">
    <property type="entry name" value="(Phosphotyrosine protein) phosphatases II"/>
    <property type="match status" value="1"/>
</dbReference>
<evidence type="ECO:0008006" key="3">
    <source>
        <dbReference type="Google" id="ProtNLM"/>
    </source>
</evidence>
<dbReference type="InterPro" id="IPR029021">
    <property type="entry name" value="Prot-tyrosine_phosphatase-like"/>
</dbReference>
<protein>
    <recommendedName>
        <fullName evidence="3">Tyrosine specific protein phosphatases domain-containing protein</fullName>
    </recommendedName>
</protein>
<dbReference type="PANTHER" id="PTHR31126:SF1">
    <property type="entry name" value="TYROSINE SPECIFIC PROTEIN PHOSPHATASES DOMAIN-CONTAINING PROTEIN"/>
    <property type="match status" value="1"/>
</dbReference>
<dbReference type="GO" id="GO:0004721">
    <property type="term" value="F:phosphoprotein phosphatase activity"/>
    <property type="evidence" value="ECO:0007669"/>
    <property type="project" value="InterPro"/>
</dbReference>
<accession>A0A9P5XAT6</accession>
<sequence>MASLIVPLDPPFIQVDGVFNFRSVGGYFLSSNKTLHVKPNLLFRSGELSGISPTGIQALSTLGVNTIFDLRSKNETDKWKTHTPHLGDVKVVHVPTEQKVDFSNDYLDAFLQKFETDELNAFLDTYQETLTNLGPALESAIRHLIQDPGHPFVVHCTGKVGKDRTGILVAVILLLLGVSETEVAEDYALSEIGLKPVYEMLTTRLAKVEAFRNNPVGAQNMGKSRAETMLAVIKSMQDKYGDAEQYVLAHTSLTRDDIGALRRSVLIEA</sequence>
<comment type="caution">
    <text evidence="1">The sequence shown here is derived from an EMBL/GenBank/DDBJ whole genome shotgun (WGS) entry which is preliminary data.</text>
</comment>
<evidence type="ECO:0000313" key="1">
    <source>
        <dbReference type="EMBL" id="KAF9446879.1"/>
    </source>
</evidence>
<dbReference type="OrthoDB" id="9988524at2759"/>
<evidence type="ECO:0000313" key="2">
    <source>
        <dbReference type="Proteomes" id="UP000807342"/>
    </source>
</evidence>
<organism evidence="1 2">
    <name type="scientific">Macrolepiota fuliginosa MF-IS2</name>
    <dbReference type="NCBI Taxonomy" id="1400762"/>
    <lineage>
        <taxon>Eukaryota</taxon>
        <taxon>Fungi</taxon>
        <taxon>Dikarya</taxon>
        <taxon>Basidiomycota</taxon>
        <taxon>Agaricomycotina</taxon>
        <taxon>Agaricomycetes</taxon>
        <taxon>Agaricomycetidae</taxon>
        <taxon>Agaricales</taxon>
        <taxon>Agaricineae</taxon>
        <taxon>Agaricaceae</taxon>
        <taxon>Macrolepiota</taxon>
    </lineage>
</organism>
<reference evidence="1" key="1">
    <citation type="submission" date="2020-11" db="EMBL/GenBank/DDBJ databases">
        <authorList>
            <consortium name="DOE Joint Genome Institute"/>
            <person name="Ahrendt S."/>
            <person name="Riley R."/>
            <person name="Andreopoulos W."/>
            <person name="Labutti K."/>
            <person name="Pangilinan J."/>
            <person name="Ruiz-Duenas F.J."/>
            <person name="Barrasa J.M."/>
            <person name="Sanchez-Garcia M."/>
            <person name="Camarero S."/>
            <person name="Miyauchi S."/>
            <person name="Serrano A."/>
            <person name="Linde D."/>
            <person name="Babiker R."/>
            <person name="Drula E."/>
            <person name="Ayuso-Fernandez I."/>
            <person name="Pacheco R."/>
            <person name="Padilla G."/>
            <person name="Ferreira P."/>
            <person name="Barriuso J."/>
            <person name="Kellner H."/>
            <person name="Castanera R."/>
            <person name="Alfaro M."/>
            <person name="Ramirez L."/>
            <person name="Pisabarro A.G."/>
            <person name="Kuo A."/>
            <person name="Tritt A."/>
            <person name="Lipzen A."/>
            <person name="He G."/>
            <person name="Yan M."/>
            <person name="Ng V."/>
            <person name="Cullen D."/>
            <person name="Martin F."/>
            <person name="Rosso M.-N."/>
            <person name="Henrissat B."/>
            <person name="Hibbett D."/>
            <person name="Martinez A.T."/>
            <person name="Grigoriev I.V."/>
        </authorList>
    </citation>
    <scope>NUCLEOTIDE SEQUENCE</scope>
    <source>
        <strain evidence="1">MF-IS2</strain>
    </source>
</reference>
<dbReference type="PANTHER" id="PTHR31126">
    <property type="entry name" value="TYROSINE-PROTEIN PHOSPHATASE"/>
    <property type="match status" value="1"/>
</dbReference>
<dbReference type="AlphaFoldDB" id="A0A9P5XAT6"/>
<dbReference type="InterPro" id="IPR026893">
    <property type="entry name" value="Tyr/Ser_Pase_IphP-type"/>
</dbReference>
<dbReference type="Gene3D" id="3.90.190.10">
    <property type="entry name" value="Protein tyrosine phosphatase superfamily"/>
    <property type="match status" value="1"/>
</dbReference>
<dbReference type="EMBL" id="MU151225">
    <property type="protein sequence ID" value="KAF9446879.1"/>
    <property type="molecule type" value="Genomic_DNA"/>
</dbReference>
<name>A0A9P5XAT6_9AGAR</name>